<dbReference type="GO" id="GO:0003676">
    <property type="term" value="F:nucleic acid binding"/>
    <property type="evidence" value="ECO:0007669"/>
    <property type="project" value="InterPro"/>
</dbReference>
<dbReference type="AlphaFoldDB" id="A0A7R8Z9X6"/>
<dbReference type="PANTHER" id="PTHR37984:SF5">
    <property type="entry name" value="PROTEIN NYNRIN-LIKE"/>
    <property type="match status" value="1"/>
</dbReference>
<evidence type="ECO:0000256" key="1">
    <source>
        <dbReference type="SAM" id="MobiDB-lite"/>
    </source>
</evidence>
<accession>A0A7R8Z9X6</accession>
<dbReference type="EMBL" id="OA568802">
    <property type="protein sequence ID" value="CAD7201905.1"/>
    <property type="molecule type" value="Genomic_DNA"/>
</dbReference>
<dbReference type="SUPFAM" id="SSF53098">
    <property type="entry name" value="Ribonuclease H-like"/>
    <property type="match status" value="1"/>
</dbReference>
<sequence length="542" mass="60747">MHVYSFGHALAYSASRAFRPVLLVCVLSSPKFRAVIQKKSQYSISQECTYSCADVGGYLENTPILHYTPCKVSRVTCITQSRVFSAFKIDTQLRECPTVKEKLCREVVHRFQSPHESLRNFVLSITEAARVLNTELKEPELVDTILENVFQLTRRHFVLSNKPSSIQDLYVLASLIEGTLLSEEEYLHAHVSRTRVGSNPGATNSAPPFGPTLLGSRSRYVRGGNPVGSNPGNRVPRDLFRTGARSEAMQASKLLRRARGRGVAVPIAHKPRVPSPVISVCVGPVQWVGAKLNLGNREVSFSFALWEFVSFATGNTPLSLFLWIVIVRLFKGYKASGDMCFFWGIKHVTTSPYNPSSNHVERFNRNLNVALTIFPHHNHSHWDKHLDFMNVALNSAFHESVKATSASIFMNRDLNHPLLTTWDIDPLLSEAYDRPFEEKCELAFRNLQKSQRKVASTYNRGRVPVLFKVGDNVAFKCFPLSSAVDKTSAKLAYKWSGPWCIDKFLTPVSVQLKDMADPSITRRAHRGLPLPPHLPPPSGFGD</sequence>
<protein>
    <recommendedName>
        <fullName evidence="3">Integrase catalytic domain-containing protein</fullName>
    </recommendedName>
</protein>
<feature type="compositionally biased region" description="Pro residues" evidence="1">
    <location>
        <begin position="529"/>
        <end position="542"/>
    </location>
</feature>
<gene>
    <name evidence="2" type="ORF">TDIB3V08_LOCUS8096</name>
</gene>
<dbReference type="PANTHER" id="PTHR37984">
    <property type="entry name" value="PROTEIN CBG26694"/>
    <property type="match status" value="1"/>
</dbReference>
<dbReference type="InterPro" id="IPR012337">
    <property type="entry name" value="RNaseH-like_sf"/>
</dbReference>
<proteinExistence type="predicted"/>
<evidence type="ECO:0008006" key="3">
    <source>
        <dbReference type="Google" id="ProtNLM"/>
    </source>
</evidence>
<dbReference type="Gene3D" id="3.30.420.10">
    <property type="entry name" value="Ribonuclease H-like superfamily/Ribonuclease H"/>
    <property type="match status" value="1"/>
</dbReference>
<evidence type="ECO:0000313" key="2">
    <source>
        <dbReference type="EMBL" id="CAD7201905.1"/>
    </source>
</evidence>
<dbReference type="InterPro" id="IPR036397">
    <property type="entry name" value="RNaseH_sf"/>
</dbReference>
<dbReference type="InterPro" id="IPR050951">
    <property type="entry name" value="Retrovirus_Pol_polyprotein"/>
</dbReference>
<organism evidence="2">
    <name type="scientific">Timema douglasi</name>
    <name type="common">Walking stick</name>
    <dbReference type="NCBI Taxonomy" id="61478"/>
    <lineage>
        <taxon>Eukaryota</taxon>
        <taxon>Metazoa</taxon>
        <taxon>Ecdysozoa</taxon>
        <taxon>Arthropoda</taxon>
        <taxon>Hexapoda</taxon>
        <taxon>Insecta</taxon>
        <taxon>Pterygota</taxon>
        <taxon>Neoptera</taxon>
        <taxon>Polyneoptera</taxon>
        <taxon>Phasmatodea</taxon>
        <taxon>Timematodea</taxon>
        <taxon>Timematoidea</taxon>
        <taxon>Timematidae</taxon>
        <taxon>Timema</taxon>
    </lineage>
</organism>
<name>A0A7R8Z9X6_TIMDO</name>
<reference evidence="2" key="1">
    <citation type="submission" date="2020-11" db="EMBL/GenBank/DDBJ databases">
        <authorList>
            <person name="Tran Van P."/>
        </authorList>
    </citation>
    <scope>NUCLEOTIDE SEQUENCE</scope>
</reference>
<feature type="region of interest" description="Disordered" evidence="1">
    <location>
        <begin position="523"/>
        <end position="542"/>
    </location>
</feature>